<keyword evidence="4" id="KW-1185">Reference proteome</keyword>
<protein>
    <submittedName>
        <fullName evidence="3">CRISPR-associated RAMP protein</fullName>
    </submittedName>
</protein>
<dbReference type="PANTHER" id="PTHR35579">
    <property type="entry name" value="CRISPR SYSTEM CMS ENDORIBONUCLEASE CSM3"/>
    <property type="match status" value="1"/>
</dbReference>
<evidence type="ECO:0000256" key="1">
    <source>
        <dbReference type="ARBA" id="ARBA00023118"/>
    </source>
</evidence>
<dbReference type="InterPro" id="IPR005537">
    <property type="entry name" value="RAMP_III_fam"/>
</dbReference>
<proteinExistence type="predicted"/>
<dbReference type="AlphaFoldDB" id="A0A845LCJ2"/>
<reference evidence="3 4" key="1">
    <citation type="submission" date="2020-01" db="EMBL/GenBank/DDBJ databases">
        <title>Whole-genome sequence of Heliobacterium undosum DSM 13378.</title>
        <authorList>
            <person name="Kyndt J.A."/>
            <person name="Meyer T.E."/>
        </authorList>
    </citation>
    <scope>NUCLEOTIDE SEQUENCE [LARGE SCALE GENOMIC DNA]</scope>
    <source>
        <strain evidence="3 4">DSM 13378</strain>
    </source>
</reference>
<dbReference type="EMBL" id="WXEY01000016">
    <property type="protein sequence ID" value="MZP30621.1"/>
    <property type="molecule type" value="Genomic_DNA"/>
</dbReference>
<keyword evidence="1" id="KW-0051">Antiviral defense</keyword>
<dbReference type="InterPro" id="IPR013411">
    <property type="entry name" value="CRISPR-assoc_RAMP_Csx7"/>
</dbReference>
<comment type="caution">
    <text evidence="3">The sequence shown here is derived from an EMBL/GenBank/DDBJ whole genome shotgun (WGS) entry which is preliminary data.</text>
</comment>
<dbReference type="RefSeq" id="WP_161259142.1">
    <property type="nucleotide sequence ID" value="NZ_WXEY01000016.1"/>
</dbReference>
<evidence type="ECO:0000259" key="2">
    <source>
        <dbReference type="Pfam" id="PF03787"/>
    </source>
</evidence>
<feature type="domain" description="CRISPR type III-associated protein" evidence="2">
    <location>
        <begin position="23"/>
        <end position="228"/>
    </location>
</feature>
<name>A0A845LCJ2_9FIRM</name>
<dbReference type="InterPro" id="IPR052216">
    <property type="entry name" value="CRISPR_Csm3_endoribonuclease"/>
</dbReference>
<sequence length="275" mass="30618">MGRDSNSDLFHQFTNRYRLNGRLITETPLHIGAGNTAADPTTLDNPVLRDAFGMPYIPGSSFKGVWRTFSERILGQWGEAVGVAPCNVLTNPCLSHDDARRIKKEYSKDALRAAEEIYNCLCSVCRLFGSQHFAGRLRVRDLLLDESTWVGFYEIRPGVSIDRDTRTAMTGRFYEIEVVPAGTAFHWQVLMDNLSEPQWYNTLLSLTPFVHGEIALGGGTTRGLGRVRLTNVQVSRLDASNFKQYLQKGWAGIESIPFVDAGKKVGLELGGDMVV</sequence>
<organism evidence="3 4">
    <name type="scientific">Heliomicrobium undosum</name>
    <dbReference type="NCBI Taxonomy" id="121734"/>
    <lineage>
        <taxon>Bacteria</taxon>
        <taxon>Bacillati</taxon>
        <taxon>Bacillota</taxon>
        <taxon>Clostridia</taxon>
        <taxon>Eubacteriales</taxon>
        <taxon>Heliobacteriaceae</taxon>
        <taxon>Heliomicrobium</taxon>
    </lineage>
</organism>
<dbReference type="NCBIfam" id="TIGR02581">
    <property type="entry name" value="cas_cyan_RAMP"/>
    <property type="match status" value="1"/>
</dbReference>
<dbReference type="GO" id="GO:0051607">
    <property type="term" value="P:defense response to virus"/>
    <property type="evidence" value="ECO:0007669"/>
    <property type="project" value="UniProtKB-KW"/>
</dbReference>
<accession>A0A845LCJ2</accession>
<gene>
    <name evidence="3" type="ORF">GTO91_12945</name>
</gene>
<dbReference type="Proteomes" id="UP000463470">
    <property type="component" value="Unassembled WGS sequence"/>
</dbReference>
<evidence type="ECO:0000313" key="4">
    <source>
        <dbReference type="Proteomes" id="UP000463470"/>
    </source>
</evidence>
<dbReference type="OrthoDB" id="1063910at2"/>
<dbReference type="Pfam" id="PF03787">
    <property type="entry name" value="RAMPs"/>
    <property type="match status" value="1"/>
</dbReference>
<dbReference type="PANTHER" id="PTHR35579:SF3">
    <property type="entry name" value="CRISPR SYSTEM CMS ENDORIBONUCLEASE CSM3"/>
    <property type="match status" value="1"/>
</dbReference>
<evidence type="ECO:0000313" key="3">
    <source>
        <dbReference type="EMBL" id="MZP30621.1"/>
    </source>
</evidence>